<feature type="non-terminal residue" evidence="1">
    <location>
        <position position="1"/>
    </location>
</feature>
<dbReference type="Proteomes" id="UP000654075">
    <property type="component" value="Unassembled WGS sequence"/>
</dbReference>
<keyword evidence="2" id="KW-1185">Reference proteome</keyword>
<protein>
    <submittedName>
        <fullName evidence="1">Uncharacterized protein</fullName>
    </submittedName>
</protein>
<evidence type="ECO:0000313" key="2">
    <source>
        <dbReference type="Proteomes" id="UP000654075"/>
    </source>
</evidence>
<feature type="non-terminal residue" evidence="1">
    <location>
        <position position="71"/>
    </location>
</feature>
<dbReference type="AlphaFoldDB" id="A0A813EFW6"/>
<proteinExistence type="predicted"/>
<dbReference type="EMBL" id="CAJNNV010012720">
    <property type="protein sequence ID" value="CAE8601040.1"/>
    <property type="molecule type" value="Genomic_DNA"/>
</dbReference>
<name>A0A813EFW6_POLGL</name>
<sequence length="71" mass="7583">GFHGGLLAFDDRAQLEAAHRLSREEPSSEFLEARESQLPVAKPCDPLPAMDDPLAVVNALHKVVLGAGLHA</sequence>
<comment type="caution">
    <text evidence="1">The sequence shown here is derived from an EMBL/GenBank/DDBJ whole genome shotgun (WGS) entry which is preliminary data.</text>
</comment>
<evidence type="ECO:0000313" key="1">
    <source>
        <dbReference type="EMBL" id="CAE8601040.1"/>
    </source>
</evidence>
<reference evidence="1" key="1">
    <citation type="submission" date="2021-02" db="EMBL/GenBank/DDBJ databases">
        <authorList>
            <person name="Dougan E. K."/>
            <person name="Rhodes N."/>
            <person name="Thang M."/>
            <person name="Chan C."/>
        </authorList>
    </citation>
    <scope>NUCLEOTIDE SEQUENCE</scope>
</reference>
<organism evidence="1 2">
    <name type="scientific">Polarella glacialis</name>
    <name type="common">Dinoflagellate</name>
    <dbReference type="NCBI Taxonomy" id="89957"/>
    <lineage>
        <taxon>Eukaryota</taxon>
        <taxon>Sar</taxon>
        <taxon>Alveolata</taxon>
        <taxon>Dinophyceae</taxon>
        <taxon>Suessiales</taxon>
        <taxon>Suessiaceae</taxon>
        <taxon>Polarella</taxon>
    </lineage>
</organism>
<dbReference type="OrthoDB" id="5061070at2759"/>
<gene>
    <name evidence="1" type="ORF">PGLA1383_LOCUS19337</name>
</gene>
<accession>A0A813EFW6</accession>